<evidence type="ECO:0008006" key="3">
    <source>
        <dbReference type="Google" id="ProtNLM"/>
    </source>
</evidence>
<dbReference type="RefSeq" id="WP_214160693.1">
    <property type="nucleotide sequence ID" value="NZ_JAHBAY010000024.1"/>
</dbReference>
<dbReference type="InterPro" id="IPR026337">
    <property type="entry name" value="AKG_HExxH"/>
</dbReference>
<dbReference type="NCBIfam" id="TIGR04267">
    <property type="entry name" value="mod_HExxH"/>
    <property type="match status" value="1"/>
</dbReference>
<accession>A0ABS5TTL6</accession>
<dbReference type="Proteomes" id="UP001197247">
    <property type="component" value="Unassembled WGS sequence"/>
</dbReference>
<organism evidence="1 2">
    <name type="scientific">Kineosporia corallincola</name>
    <dbReference type="NCBI Taxonomy" id="2835133"/>
    <lineage>
        <taxon>Bacteria</taxon>
        <taxon>Bacillati</taxon>
        <taxon>Actinomycetota</taxon>
        <taxon>Actinomycetes</taxon>
        <taxon>Kineosporiales</taxon>
        <taxon>Kineosporiaceae</taxon>
        <taxon>Kineosporia</taxon>
    </lineage>
</organism>
<sequence length="299" mass="33345">MPDFTFTPTNRLHEERTHRIYSLLHHGDVAKDKSPARALAYALAHHSLEGSEAAARAGDAATFDWYANQPLTEMRGIFTLTVAGPRVVVSPELDQLPRSPISETPYYVIGDQTQPPPAETQTLAAGAFAVASDAGFGELLHQHAVVMCLLRSKSLGQTLDSWTITRLPGTVFMDHVNDPVILGRDLIHEAGHNWLNDALTATDTKIDDQSYFWSPWKQSQRPAFGFIHACWAFPLTMIYSAWARDKAEPEIAEFLTTYLNKQRPLLAETSADHQQAMKLIPDQGLRERLIAVYEQALTL</sequence>
<keyword evidence="2" id="KW-1185">Reference proteome</keyword>
<dbReference type="EMBL" id="JAHBAY010000024">
    <property type="protein sequence ID" value="MBT0774154.1"/>
    <property type="molecule type" value="Genomic_DNA"/>
</dbReference>
<evidence type="ECO:0000313" key="1">
    <source>
        <dbReference type="EMBL" id="MBT0774154.1"/>
    </source>
</evidence>
<evidence type="ECO:0000313" key="2">
    <source>
        <dbReference type="Proteomes" id="UP001197247"/>
    </source>
</evidence>
<gene>
    <name evidence="1" type="ORF">KIH74_34735</name>
</gene>
<reference evidence="1 2" key="1">
    <citation type="submission" date="2021-05" db="EMBL/GenBank/DDBJ databases">
        <title>Kineosporia and Streptomyces sp. nov. two new marine actinobacteria isolated from Coral.</title>
        <authorList>
            <person name="Buangrab K."/>
            <person name="Sutthacheep M."/>
            <person name="Yeemin T."/>
            <person name="Harunari E."/>
            <person name="Igarashi Y."/>
            <person name="Kanchanasin P."/>
            <person name="Tanasupawat S."/>
            <person name="Phongsopitanun W."/>
        </authorList>
    </citation>
    <scope>NUCLEOTIDE SEQUENCE [LARGE SCALE GENOMIC DNA]</scope>
    <source>
        <strain evidence="1 2">J2-2</strain>
    </source>
</reference>
<comment type="caution">
    <text evidence="1">The sequence shown here is derived from an EMBL/GenBank/DDBJ whole genome shotgun (WGS) entry which is preliminary data.</text>
</comment>
<proteinExistence type="predicted"/>
<protein>
    <recommendedName>
        <fullName evidence="3">HEXXH motif-containing protein</fullName>
    </recommendedName>
</protein>
<name>A0ABS5TTL6_9ACTN</name>